<dbReference type="GO" id="GO:0008360">
    <property type="term" value="P:regulation of cell shape"/>
    <property type="evidence" value="ECO:0007669"/>
    <property type="project" value="UniProtKB-KW"/>
</dbReference>
<dbReference type="Pfam" id="PF00912">
    <property type="entry name" value="Transgly"/>
    <property type="match status" value="1"/>
</dbReference>
<reference evidence="21" key="1">
    <citation type="submission" date="2020-08" db="EMBL/GenBank/DDBJ databases">
        <title>Lewinella bacteria from marine environments.</title>
        <authorList>
            <person name="Zhong Y."/>
        </authorList>
    </citation>
    <scope>NUCLEOTIDE SEQUENCE</scope>
    <source>
        <strain evidence="21">KCTC 42187</strain>
    </source>
</reference>
<evidence type="ECO:0000313" key="21">
    <source>
        <dbReference type="EMBL" id="MBC6996561.1"/>
    </source>
</evidence>
<dbReference type="Proteomes" id="UP000650081">
    <property type="component" value="Unassembled WGS sequence"/>
</dbReference>
<evidence type="ECO:0000256" key="9">
    <source>
        <dbReference type="ARBA" id="ARBA00022679"/>
    </source>
</evidence>
<feature type="domain" description="PLD phosphodiesterase" evidence="20">
    <location>
        <begin position="426"/>
        <end position="457"/>
    </location>
</feature>
<evidence type="ECO:0000256" key="10">
    <source>
        <dbReference type="ARBA" id="ARBA00022801"/>
    </source>
</evidence>
<dbReference type="InterPro" id="IPR001460">
    <property type="entry name" value="PCN-bd_Tpept"/>
</dbReference>
<evidence type="ECO:0000256" key="4">
    <source>
        <dbReference type="ARBA" id="ARBA00007739"/>
    </source>
</evidence>
<proteinExistence type="inferred from homology"/>
<evidence type="ECO:0000256" key="5">
    <source>
        <dbReference type="ARBA" id="ARBA00022475"/>
    </source>
</evidence>
<comment type="catalytic activity">
    <reaction evidence="16">
        <text>Preferential cleavage: (Ac)2-L-Lys-D-Ala-|-D-Ala. Also transpeptidation of peptidyl-alanyl moieties that are N-acyl substituents of D-alanine.</text>
        <dbReference type="EC" id="3.4.16.4"/>
    </reaction>
</comment>
<keyword evidence="19" id="KW-0812">Transmembrane</keyword>
<dbReference type="InterPro" id="IPR001264">
    <property type="entry name" value="Glyco_trans_51"/>
</dbReference>
<evidence type="ECO:0000256" key="18">
    <source>
        <dbReference type="SAM" id="MobiDB-lite"/>
    </source>
</evidence>
<dbReference type="Pfam" id="PF00905">
    <property type="entry name" value="Transpeptidase"/>
    <property type="match status" value="1"/>
</dbReference>
<keyword evidence="6" id="KW-0121">Carboxypeptidase</keyword>
<dbReference type="PROSITE" id="PS50035">
    <property type="entry name" value="PLD"/>
    <property type="match status" value="1"/>
</dbReference>
<name>A0A923PPN0_9BACT</name>
<keyword evidence="12" id="KW-0573">Peptidoglycan synthesis</keyword>
<gene>
    <name evidence="21" type="ORF">H9S92_20480</name>
</gene>
<keyword evidence="15" id="KW-0961">Cell wall biogenesis/degradation</keyword>
<evidence type="ECO:0000256" key="3">
    <source>
        <dbReference type="ARBA" id="ARBA00007090"/>
    </source>
</evidence>
<sequence length="782" mass="87396">MPSSPVQAFFQAFAARLRRVGSWMLQHKRKTIFYFFLAGVSSVLLLILAVRLGMFGKLPSEDSLRHIKNPVATTIYGSNKEVLGSFYIQNRSNVDSAEVNQLLREALIAVEDIRFYEHNGIDYRSLGRVLVKSILLANERSGGGSTITQQLAKNVFGRSERFLLSTPINKIREMFIARRMEKVYTKDEILLLYLNTVMFGENLFGIEKAAHRFFNKKPADLNLEESALMVGLLKAPNAYNPRKNPERAQERRNTVLGQMHKYGKIDEAAYLAAKEAPVELDYQKTEHTASYAAYYKAFLREEFAAWAAENPKPDGSLYDVDIDGLKIYTSIHPDIQQSAEKALPDHMGRLQERFDRDWDVSVEGMDRDSFLRKLMWQDQYAEDLRSRGLSTEEIREKFAASGDRLIWTWDGFKTVPLTFEAYITHELTRLHAGILALDNRTGRIMAYVGGNDYNYSQYDQVQIPRQVGSVFKPIAYLAALQNGLDPCTFYTNERRTYSRYEGWTPRNADGKYSGSYSVWGALANSINTISAEVMLSAGVKRVVNLAERMGIGSELPEVPSLVLGTADITLSEIVASYAYIANGGGAVKPFSILRIEDEYGQLLYEAQYANVSRAEASTELQQLRKMMRAVVTQGTGGSIQAYNIPFNIIGKTGTTQNNADGWFIGSSPEVTVGAWVGTLDKRVHFKSSRLGAGSITALPLVGRVFGDLSLWRSPILSDFTYTVPDFDCVAFSELPPEEARLLRPGQDSLAPADDSLFLELSPVDSLAEPAEPVLPDSTGPGR</sequence>
<dbReference type="GO" id="GO:0008658">
    <property type="term" value="F:penicillin binding"/>
    <property type="evidence" value="ECO:0007669"/>
    <property type="project" value="InterPro"/>
</dbReference>
<protein>
    <submittedName>
        <fullName evidence="21">Transglycosylase domain-containing protein</fullName>
    </submittedName>
</protein>
<dbReference type="GO" id="GO:0009252">
    <property type="term" value="P:peptidoglycan biosynthetic process"/>
    <property type="evidence" value="ECO:0007669"/>
    <property type="project" value="UniProtKB-KW"/>
</dbReference>
<evidence type="ECO:0000256" key="16">
    <source>
        <dbReference type="ARBA" id="ARBA00034000"/>
    </source>
</evidence>
<dbReference type="GO" id="GO:0008955">
    <property type="term" value="F:peptidoglycan glycosyltransferase activity"/>
    <property type="evidence" value="ECO:0007669"/>
    <property type="project" value="UniProtKB-EC"/>
</dbReference>
<dbReference type="PANTHER" id="PTHR32282">
    <property type="entry name" value="BINDING PROTEIN TRANSPEPTIDASE, PUTATIVE-RELATED"/>
    <property type="match status" value="1"/>
</dbReference>
<keyword evidence="8" id="KW-0328">Glycosyltransferase</keyword>
<evidence type="ECO:0000313" key="22">
    <source>
        <dbReference type="Proteomes" id="UP000650081"/>
    </source>
</evidence>
<keyword evidence="5" id="KW-1003">Cell membrane</keyword>
<evidence type="ECO:0000256" key="17">
    <source>
        <dbReference type="ARBA" id="ARBA00049902"/>
    </source>
</evidence>
<feature type="region of interest" description="Disordered" evidence="18">
    <location>
        <begin position="762"/>
        <end position="782"/>
    </location>
</feature>
<dbReference type="InterPro" id="IPR023346">
    <property type="entry name" value="Lysozyme-like_dom_sf"/>
</dbReference>
<accession>A0A923PPN0</accession>
<keyword evidence="7" id="KW-0645">Protease</keyword>
<evidence type="ECO:0000256" key="6">
    <source>
        <dbReference type="ARBA" id="ARBA00022645"/>
    </source>
</evidence>
<dbReference type="GO" id="GO:0009002">
    <property type="term" value="F:serine-type D-Ala-D-Ala carboxypeptidase activity"/>
    <property type="evidence" value="ECO:0007669"/>
    <property type="project" value="UniProtKB-EC"/>
</dbReference>
<evidence type="ECO:0000256" key="11">
    <source>
        <dbReference type="ARBA" id="ARBA00022960"/>
    </source>
</evidence>
<comment type="catalytic activity">
    <reaction evidence="17">
        <text>[GlcNAc-(1-&gt;4)-Mur2Ac(oyl-L-Ala-gamma-D-Glu-L-Lys-D-Ala-D-Ala)](n)-di-trans,octa-cis-undecaprenyl diphosphate + beta-D-GlcNAc-(1-&gt;4)-Mur2Ac(oyl-L-Ala-gamma-D-Glu-L-Lys-D-Ala-D-Ala)-di-trans,octa-cis-undecaprenyl diphosphate = [GlcNAc-(1-&gt;4)-Mur2Ac(oyl-L-Ala-gamma-D-Glu-L-Lys-D-Ala-D-Ala)](n+1)-di-trans,octa-cis-undecaprenyl diphosphate + di-trans,octa-cis-undecaprenyl diphosphate + H(+)</text>
        <dbReference type="Rhea" id="RHEA:23708"/>
        <dbReference type="Rhea" id="RHEA-COMP:9602"/>
        <dbReference type="Rhea" id="RHEA-COMP:9603"/>
        <dbReference type="ChEBI" id="CHEBI:15378"/>
        <dbReference type="ChEBI" id="CHEBI:58405"/>
        <dbReference type="ChEBI" id="CHEBI:60033"/>
        <dbReference type="ChEBI" id="CHEBI:78435"/>
        <dbReference type="EC" id="2.4.99.28"/>
    </reaction>
</comment>
<keyword evidence="13 19" id="KW-0472">Membrane</keyword>
<evidence type="ECO:0000256" key="1">
    <source>
        <dbReference type="ARBA" id="ARBA00004236"/>
    </source>
</evidence>
<keyword evidence="11" id="KW-0133">Cell shape</keyword>
<dbReference type="GO" id="GO:0006508">
    <property type="term" value="P:proteolysis"/>
    <property type="evidence" value="ECO:0007669"/>
    <property type="project" value="UniProtKB-KW"/>
</dbReference>
<keyword evidence="10" id="KW-0378">Hydrolase</keyword>
<dbReference type="EMBL" id="JACSIT010000153">
    <property type="protein sequence ID" value="MBC6996561.1"/>
    <property type="molecule type" value="Genomic_DNA"/>
</dbReference>
<dbReference type="PANTHER" id="PTHR32282:SF11">
    <property type="entry name" value="PENICILLIN-BINDING PROTEIN 1B"/>
    <property type="match status" value="1"/>
</dbReference>
<dbReference type="InterPro" id="IPR050396">
    <property type="entry name" value="Glycosyltr_51/Transpeptidase"/>
</dbReference>
<dbReference type="GO" id="GO:0006793">
    <property type="term" value="P:phosphorus metabolic process"/>
    <property type="evidence" value="ECO:0007669"/>
    <property type="project" value="UniProtKB-ARBA"/>
</dbReference>
<comment type="pathway">
    <text evidence="2">Cell wall biogenesis; peptidoglycan biosynthesis.</text>
</comment>
<comment type="subcellular location">
    <subcellularLocation>
        <location evidence="1">Cell membrane</location>
    </subcellularLocation>
</comment>
<dbReference type="InterPro" id="IPR001736">
    <property type="entry name" value="PLipase_D/transphosphatidylase"/>
</dbReference>
<evidence type="ECO:0000259" key="20">
    <source>
        <dbReference type="PROSITE" id="PS50035"/>
    </source>
</evidence>
<comment type="similarity">
    <text evidence="3">In the C-terminal section; belongs to the transpeptidase family.</text>
</comment>
<dbReference type="SUPFAM" id="SSF56601">
    <property type="entry name" value="beta-lactamase/transpeptidase-like"/>
    <property type="match status" value="1"/>
</dbReference>
<evidence type="ECO:0000256" key="2">
    <source>
        <dbReference type="ARBA" id="ARBA00004752"/>
    </source>
</evidence>
<dbReference type="InterPro" id="IPR036950">
    <property type="entry name" value="PBP_transglycosylase"/>
</dbReference>
<dbReference type="GO" id="GO:0005886">
    <property type="term" value="C:plasma membrane"/>
    <property type="evidence" value="ECO:0007669"/>
    <property type="project" value="UniProtKB-SubCell"/>
</dbReference>
<dbReference type="SUPFAM" id="SSF53955">
    <property type="entry name" value="Lysozyme-like"/>
    <property type="match status" value="1"/>
</dbReference>
<evidence type="ECO:0000256" key="19">
    <source>
        <dbReference type="SAM" id="Phobius"/>
    </source>
</evidence>
<organism evidence="21 22">
    <name type="scientific">Neolewinella lacunae</name>
    <dbReference type="NCBI Taxonomy" id="1517758"/>
    <lineage>
        <taxon>Bacteria</taxon>
        <taxon>Pseudomonadati</taxon>
        <taxon>Bacteroidota</taxon>
        <taxon>Saprospiria</taxon>
        <taxon>Saprospirales</taxon>
        <taxon>Lewinellaceae</taxon>
        <taxon>Neolewinella</taxon>
    </lineage>
</organism>
<evidence type="ECO:0000256" key="13">
    <source>
        <dbReference type="ARBA" id="ARBA00023136"/>
    </source>
</evidence>
<keyword evidence="22" id="KW-1185">Reference proteome</keyword>
<comment type="similarity">
    <text evidence="4">In the N-terminal section; belongs to the glycosyltransferase 51 family.</text>
</comment>
<dbReference type="InterPro" id="IPR012338">
    <property type="entry name" value="Beta-lactam/transpept-like"/>
</dbReference>
<evidence type="ECO:0000256" key="12">
    <source>
        <dbReference type="ARBA" id="ARBA00022984"/>
    </source>
</evidence>
<dbReference type="GO" id="GO:0030288">
    <property type="term" value="C:outer membrane-bounded periplasmic space"/>
    <property type="evidence" value="ECO:0007669"/>
    <property type="project" value="TreeGrafter"/>
</dbReference>
<dbReference type="Gene3D" id="1.10.3810.10">
    <property type="entry name" value="Biosynthetic peptidoglycan transglycosylase-like"/>
    <property type="match status" value="1"/>
</dbReference>
<evidence type="ECO:0000256" key="8">
    <source>
        <dbReference type="ARBA" id="ARBA00022676"/>
    </source>
</evidence>
<evidence type="ECO:0000256" key="15">
    <source>
        <dbReference type="ARBA" id="ARBA00023316"/>
    </source>
</evidence>
<dbReference type="RefSeq" id="WP_187468568.1">
    <property type="nucleotide sequence ID" value="NZ_JACSIT010000153.1"/>
</dbReference>
<dbReference type="AlphaFoldDB" id="A0A923PPN0"/>
<keyword evidence="19" id="KW-1133">Transmembrane helix</keyword>
<evidence type="ECO:0000256" key="14">
    <source>
        <dbReference type="ARBA" id="ARBA00023268"/>
    </source>
</evidence>
<keyword evidence="9" id="KW-0808">Transferase</keyword>
<evidence type="ECO:0000256" key="7">
    <source>
        <dbReference type="ARBA" id="ARBA00022670"/>
    </source>
</evidence>
<feature type="transmembrane region" description="Helical" evidence="19">
    <location>
        <begin position="32"/>
        <end position="54"/>
    </location>
</feature>
<dbReference type="GO" id="GO:0071555">
    <property type="term" value="P:cell wall organization"/>
    <property type="evidence" value="ECO:0007669"/>
    <property type="project" value="UniProtKB-KW"/>
</dbReference>
<comment type="caution">
    <text evidence="21">The sequence shown here is derived from an EMBL/GenBank/DDBJ whole genome shotgun (WGS) entry which is preliminary data.</text>
</comment>
<keyword evidence="14" id="KW-0511">Multifunctional enzyme</keyword>
<dbReference type="Gene3D" id="3.40.710.10">
    <property type="entry name" value="DD-peptidase/beta-lactamase superfamily"/>
    <property type="match status" value="1"/>
</dbReference>